<keyword evidence="8" id="KW-1185">Reference proteome</keyword>
<evidence type="ECO:0000256" key="3">
    <source>
        <dbReference type="ARBA" id="ARBA00022692"/>
    </source>
</evidence>
<evidence type="ECO:0000256" key="5">
    <source>
        <dbReference type="ARBA" id="ARBA00023136"/>
    </source>
</evidence>
<dbReference type="AlphaFoldDB" id="A0A5C4XPM8"/>
<dbReference type="RefSeq" id="WP_139672777.1">
    <property type="nucleotide sequence ID" value="NZ_VDMN01000001.1"/>
</dbReference>
<gene>
    <name evidence="7" type="ORF">FHP24_03250</name>
</gene>
<keyword evidence="4 6" id="KW-1133">Transmembrane helix</keyword>
<keyword evidence="3 6" id="KW-0812">Transmembrane</keyword>
<evidence type="ECO:0000256" key="6">
    <source>
        <dbReference type="SAM" id="Phobius"/>
    </source>
</evidence>
<dbReference type="GO" id="GO:0030255">
    <property type="term" value="P:protein secretion by the type IV secretion system"/>
    <property type="evidence" value="ECO:0007669"/>
    <property type="project" value="InterPro"/>
</dbReference>
<proteinExistence type="inferred from homology"/>
<protein>
    <submittedName>
        <fullName evidence="7">Type IV secretion system protein</fullName>
    </submittedName>
</protein>
<evidence type="ECO:0000256" key="1">
    <source>
        <dbReference type="ARBA" id="ARBA00004141"/>
    </source>
</evidence>
<comment type="caution">
    <text evidence="7">The sequence shown here is derived from an EMBL/GenBank/DDBJ whole genome shotgun (WGS) entry which is preliminary data.</text>
</comment>
<evidence type="ECO:0000256" key="2">
    <source>
        <dbReference type="ARBA" id="ARBA00007802"/>
    </source>
</evidence>
<evidence type="ECO:0000313" key="7">
    <source>
        <dbReference type="EMBL" id="TNM65307.1"/>
    </source>
</evidence>
<dbReference type="InterPro" id="IPR007688">
    <property type="entry name" value="Conjugal_tfr_TrbL/VirB6"/>
</dbReference>
<feature type="transmembrane region" description="Helical" evidence="6">
    <location>
        <begin position="241"/>
        <end position="259"/>
    </location>
</feature>
<sequence>MDDVIGDLLERVEETGANFSEQAFGIVGQHVLPVLTVLLIAYVAFYGLQLLTGTARVSIGEIVGRVTRMLVILALVREWQNFNDLFYAWLSKTPEAVGRAILAATGTGITEPTNGLSQIWVTANEAASAFAEQSGYFSILPSMVGFLIIFCVAIFLAVALAILLLAKVMMWVLIGTAPIFIACMLFEPSRGLGRAWFQQVLTYALIPLFVYVVAAFLISAMDPELTKVTNAAGQRRLQLSDVSAFLLLCCAGAFVLFNIQVLAQGITGGVAAGIGRLAQTVGNMAGISLPAASLRAGRSIAGKAGKIGMETRERTHVGMRQKLRNSAAQRR</sequence>
<feature type="transmembrane region" description="Helical" evidence="6">
    <location>
        <begin position="143"/>
        <end position="164"/>
    </location>
</feature>
<dbReference type="EMBL" id="VDMN01000001">
    <property type="protein sequence ID" value="TNM65307.1"/>
    <property type="molecule type" value="Genomic_DNA"/>
</dbReference>
<organism evidence="7 8">
    <name type="scientific">Aliirhizobium smilacinae</name>
    <dbReference type="NCBI Taxonomy" id="1395944"/>
    <lineage>
        <taxon>Bacteria</taxon>
        <taxon>Pseudomonadati</taxon>
        <taxon>Pseudomonadota</taxon>
        <taxon>Alphaproteobacteria</taxon>
        <taxon>Hyphomicrobiales</taxon>
        <taxon>Rhizobiaceae</taxon>
        <taxon>Aliirhizobium</taxon>
    </lineage>
</organism>
<dbReference type="OrthoDB" id="8336673at2"/>
<keyword evidence="5 6" id="KW-0472">Membrane</keyword>
<evidence type="ECO:0000313" key="8">
    <source>
        <dbReference type="Proteomes" id="UP000311605"/>
    </source>
</evidence>
<accession>A0A5C4XPM8</accession>
<dbReference type="GO" id="GO:0016020">
    <property type="term" value="C:membrane"/>
    <property type="evidence" value="ECO:0007669"/>
    <property type="project" value="UniProtKB-SubCell"/>
</dbReference>
<comment type="subcellular location">
    <subcellularLocation>
        <location evidence="1">Membrane</location>
        <topology evidence="1">Multi-pass membrane protein</topology>
    </subcellularLocation>
</comment>
<name>A0A5C4XPM8_9HYPH</name>
<feature type="transmembrane region" description="Helical" evidence="6">
    <location>
        <begin position="200"/>
        <end position="221"/>
    </location>
</feature>
<dbReference type="Proteomes" id="UP000311605">
    <property type="component" value="Unassembled WGS sequence"/>
</dbReference>
<reference evidence="7 8" key="1">
    <citation type="submission" date="2019-06" db="EMBL/GenBank/DDBJ databases">
        <title>The draft genome of Rhizobium smilacinae PTYR-5.</title>
        <authorList>
            <person name="Liu L."/>
            <person name="Li L."/>
            <person name="Zhang X."/>
        </authorList>
    </citation>
    <scope>NUCLEOTIDE SEQUENCE [LARGE SCALE GENOMIC DNA]</scope>
    <source>
        <strain evidence="7 8">PTYR-5</strain>
    </source>
</reference>
<evidence type="ECO:0000256" key="4">
    <source>
        <dbReference type="ARBA" id="ARBA00022989"/>
    </source>
</evidence>
<feature type="transmembrane region" description="Helical" evidence="6">
    <location>
        <begin position="30"/>
        <end position="48"/>
    </location>
</feature>
<feature type="transmembrane region" description="Helical" evidence="6">
    <location>
        <begin position="170"/>
        <end position="188"/>
    </location>
</feature>
<dbReference type="Pfam" id="PF04610">
    <property type="entry name" value="TrbL"/>
    <property type="match status" value="1"/>
</dbReference>
<comment type="similarity">
    <text evidence="2">Belongs to the TrbL/VirB6 family.</text>
</comment>